<proteinExistence type="predicted"/>
<evidence type="ECO:0000313" key="2">
    <source>
        <dbReference type="EMBL" id="KTD45475.1"/>
    </source>
</evidence>
<reference evidence="2 3" key="1">
    <citation type="submission" date="2015-11" db="EMBL/GenBank/DDBJ databases">
        <title>Genomic analysis of 38 Legionella species identifies large and diverse effector repertoires.</title>
        <authorList>
            <person name="Burstein D."/>
            <person name="Amaro F."/>
            <person name="Zusman T."/>
            <person name="Lifshitz Z."/>
            <person name="Cohen O."/>
            <person name="Gilbert J.A."/>
            <person name="Pupko T."/>
            <person name="Shuman H.A."/>
            <person name="Segal G."/>
        </authorList>
    </citation>
    <scope>NUCLEOTIDE SEQUENCE [LARGE SCALE GENOMIC DNA]</scope>
    <source>
        <strain evidence="2 3">CDC#1442-AUS-E</strain>
    </source>
</reference>
<evidence type="ECO:0000256" key="1">
    <source>
        <dbReference type="SAM" id="MobiDB-lite"/>
    </source>
</evidence>
<dbReference type="OrthoDB" id="9812656at2"/>
<dbReference type="EMBL" id="LNYS01000025">
    <property type="protein sequence ID" value="KTD45475.1"/>
    <property type="molecule type" value="Genomic_DNA"/>
</dbReference>
<sequence length="727" mass="83352">METIETIQQKIATQIVQAQLVERSGATLFSQLKGLPQVNSDNVQEVLREAIEGRSYYNWHGNEMPTRINIEEKIGIVLIEFLHNVNASRLSEEEKLKIVSEILKEAQNHLNIASKLNPASLSQCLSDCEKLIKSNAPFTEITQEAKDYFKDQLKQRIDALHQNERNEESKLRDQKKFPNKKADNSAQIPLVELKIDRENRPLHKELLLKVLNSELTKNPAGKKSDLIKDIIEIVKEIDPEGDPVQVSRTFVGIKQLIEHWDILEGVKTPKQLVLQQLAWFLSDLAVADWQRELAGTGSFIMEDRFTRTTIRDALAGRPLRDFTAYFNSLTEEQKAEGEEAIRLIQTINRASPESIEAILKDALKNKGVFSAFSSAPRLARYLKQALALNKLEKPENRNNPDTLKIIGIFRDPPYSLATSFIFLNYLDALSKVPEVNHFLAPITNNVPKKPSMLRVPETHSATSMKDELKVIRIDPEKRKENRDIALRIIEELRKYPKEAGGNEWMLENIEKIIKAIDLENPTDVTQSFAKIKLLVLNWEMQSGSKNPLYLAEQPLSWFLSCIGSKEENLLERIMKYSKIDDEKNHMSALLYQYEVLHDFEGEKDDQTDNADIIKAKQLIRAIDDIAKDTALTFHDRQQKIISLLKENLDTSLWDKLNPDPVSLNKYIEKSIEIASLPEDTELFSKRLLNFVFAFNRATNFKDLLEAVSDDFHDIIVAEMNQKDGYQM</sequence>
<dbReference type="AlphaFoldDB" id="A0A0W0XLV9"/>
<keyword evidence="3" id="KW-1185">Reference proteome</keyword>
<accession>A0A0W0XLV9</accession>
<evidence type="ECO:0000313" key="3">
    <source>
        <dbReference type="Proteomes" id="UP000054618"/>
    </source>
</evidence>
<dbReference type="RefSeq" id="WP_058508996.1">
    <property type="nucleotide sequence ID" value="NZ_CAAAIK010000017.1"/>
</dbReference>
<dbReference type="Proteomes" id="UP000054618">
    <property type="component" value="Unassembled WGS sequence"/>
</dbReference>
<protein>
    <submittedName>
        <fullName evidence="2">Uncharacterized protein</fullName>
    </submittedName>
</protein>
<name>A0A0W0XLV9_9GAMM</name>
<comment type="caution">
    <text evidence="2">The sequence shown here is derived from an EMBL/GenBank/DDBJ whole genome shotgun (WGS) entry which is preliminary data.</text>
</comment>
<organism evidence="2 3">
    <name type="scientific">Legionella quinlivanii</name>
    <dbReference type="NCBI Taxonomy" id="45073"/>
    <lineage>
        <taxon>Bacteria</taxon>
        <taxon>Pseudomonadati</taxon>
        <taxon>Pseudomonadota</taxon>
        <taxon>Gammaproteobacteria</taxon>
        <taxon>Legionellales</taxon>
        <taxon>Legionellaceae</taxon>
        <taxon>Legionella</taxon>
    </lineage>
</organism>
<feature type="region of interest" description="Disordered" evidence="1">
    <location>
        <begin position="161"/>
        <end position="181"/>
    </location>
</feature>
<dbReference type="PATRIC" id="fig|45073.5.peg.3125"/>
<gene>
    <name evidence="2" type="ORF">Lqui_2946</name>
</gene>